<protein>
    <submittedName>
        <fullName evidence="1">RDD family protein</fullName>
    </submittedName>
</protein>
<evidence type="ECO:0000313" key="2">
    <source>
        <dbReference type="Proteomes" id="UP001548189"/>
    </source>
</evidence>
<evidence type="ECO:0000313" key="1">
    <source>
        <dbReference type="EMBL" id="MET1257458.1"/>
    </source>
</evidence>
<reference evidence="1 2" key="1">
    <citation type="submission" date="2024-06" db="EMBL/GenBank/DDBJ databases">
        <authorList>
            <person name="Li F."/>
        </authorList>
    </citation>
    <scope>NUCLEOTIDE SEQUENCE [LARGE SCALE GENOMIC DNA]</scope>
    <source>
        <strain evidence="1 2">GXAS 311</strain>
    </source>
</reference>
<dbReference type="EMBL" id="JBEVCJ010000071">
    <property type="protein sequence ID" value="MET1257458.1"/>
    <property type="molecule type" value="Genomic_DNA"/>
</dbReference>
<organism evidence="1 2">
    <name type="scientific">Aliikangiella maris</name>
    <dbReference type="NCBI Taxonomy" id="3162458"/>
    <lineage>
        <taxon>Bacteria</taxon>
        <taxon>Pseudomonadati</taxon>
        <taxon>Pseudomonadota</taxon>
        <taxon>Gammaproteobacteria</taxon>
        <taxon>Oceanospirillales</taxon>
        <taxon>Pleioneaceae</taxon>
        <taxon>Aliikangiella</taxon>
    </lineage>
</organism>
<keyword evidence="2" id="KW-1185">Reference proteome</keyword>
<comment type="caution">
    <text evidence="1">The sequence shown here is derived from an EMBL/GenBank/DDBJ whole genome shotgun (WGS) entry which is preliminary data.</text>
</comment>
<dbReference type="Proteomes" id="UP001548189">
    <property type="component" value="Unassembled WGS sequence"/>
</dbReference>
<sequence>MSLALFSFLCFYPQQKSSHDRTEIVGVWRRLGAFYLDFMIVLIGITPLLALPLLIQESSYTGQFVWSFEREFSRSTDSNYILPGVGLAFWFLFYYFYKHPKSGRQTIGQYVLGYKVVSNTDEPSDAEFGVRVFYSYIGLCAGPISLYLALKNPDKAFWWDSATNTKVIRVAVVNQSLQQMPAE</sequence>
<gene>
    <name evidence="1" type="ORF">ABVT43_20170</name>
</gene>
<accession>A0ABV2BZV6</accession>
<name>A0ABV2BZV6_9GAMM</name>
<proteinExistence type="predicted"/>
<dbReference type="InterPro" id="IPR010432">
    <property type="entry name" value="RDD"/>
</dbReference>
<dbReference type="Pfam" id="PF06271">
    <property type="entry name" value="RDD"/>
    <property type="match status" value="1"/>
</dbReference>